<gene>
    <name evidence="3" type="ORF">SAMD00023353_2900010</name>
</gene>
<dbReference type="AlphaFoldDB" id="A0A1W2TXK7"/>
<keyword evidence="1 3" id="KW-0378">Hydrolase</keyword>
<dbReference type="InterPro" id="IPR050300">
    <property type="entry name" value="GDXG_lipolytic_enzyme"/>
</dbReference>
<dbReference type="PANTHER" id="PTHR48081">
    <property type="entry name" value="AB HYDROLASE SUPERFAMILY PROTEIN C4A8.06C"/>
    <property type="match status" value="1"/>
</dbReference>
<evidence type="ECO:0000259" key="2">
    <source>
        <dbReference type="Pfam" id="PF07859"/>
    </source>
</evidence>
<dbReference type="Proteomes" id="UP000054516">
    <property type="component" value="Unassembled WGS sequence"/>
</dbReference>
<dbReference type="STRING" id="77044.A0A1W2TXK7"/>
<dbReference type="Gene3D" id="3.40.50.1820">
    <property type="entry name" value="alpha/beta hydrolase"/>
    <property type="match status" value="1"/>
</dbReference>
<feature type="domain" description="Alpha/beta hydrolase fold-3" evidence="2">
    <location>
        <begin position="86"/>
        <end position="290"/>
    </location>
</feature>
<evidence type="ECO:0000256" key="1">
    <source>
        <dbReference type="ARBA" id="ARBA00022801"/>
    </source>
</evidence>
<dbReference type="InterPro" id="IPR013094">
    <property type="entry name" value="AB_hydrolase_3"/>
</dbReference>
<dbReference type="InterPro" id="IPR029058">
    <property type="entry name" value="AB_hydrolase_fold"/>
</dbReference>
<dbReference type="OrthoDB" id="408631at2759"/>
<proteinExistence type="predicted"/>
<dbReference type="SUPFAM" id="SSF53474">
    <property type="entry name" value="alpha/beta-Hydrolases"/>
    <property type="match status" value="1"/>
</dbReference>
<evidence type="ECO:0000313" key="4">
    <source>
        <dbReference type="Proteomes" id="UP000054516"/>
    </source>
</evidence>
<evidence type="ECO:0000313" key="3">
    <source>
        <dbReference type="EMBL" id="GAP93458.1"/>
    </source>
</evidence>
<dbReference type="OMA" id="VIALHYW"/>
<dbReference type="Pfam" id="PF07859">
    <property type="entry name" value="Abhydrolase_3"/>
    <property type="match status" value="1"/>
</dbReference>
<dbReference type="GO" id="GO:0016787">
    <property type="term" value="F:hydrolase activity"/>
    <property type="evidence" value="ECO:0007669"/>
    <property type="project" value="UniProtKB-KW"/>
</dbReference>
<keyword evidence="4" id="KW-1185">Reference proteome</keyword>
<organism evidence="3">
    <name type="scientific">Rosellinia necatrix</name>
    <name type="common">White root-rot fungus</name>
    <dbReference type="NCBI Taxonomy" id="77044"/>
    <lineage>
        <taxon>Eukaryota</taxon>
        <taxon>Fungi</taxon>
        <taxon>Dikarya</taxon>
        <taxon>Ascomycota</taxon>
        <taxon>Pezizomycotina</taxon>
        <taxon>Sordariomycetes</taxon>
        <taxon>Xylariomycetidae</taxon>
        <taxon>Xylariales</taxon>
        <taxon>Xylariaceae</taxon>
        <taxon>Rosellinia</taxon>
    </lineage>
</organism>
<dbReference type="PANTHER" id="PTHR48081:SF8">
    <property type="entry name" value="ALPHA_BETA HYDROLASE FOLD-3 DOMAIN-CONTAINING PROTEIN-RELATED"/>
    <property type="match status" value="1"/>
</dbReference>
<sequence>MADTPLTQNTQPQLPILSRLYEGASITTAQTLYSGVKWARGWYRWFYPPDLKPDFVKIYECRPYLPISIFFPRNYDQTSPQTLPAILMIHGGGFCMGSREDDDAWSERFATAHNVLVVGLNYRKAPAHPFPTAIHDLEALVLAVFDDESLPLDRARIAIGGFFTGGNLALSVCQLPSIRTHIKPAAVVAIYPLVDQTIHTREKLKMRHYKPELQPGTKGISGDPLAGWSQTFQWSYIPIGHDLRDPLLSPYFAARDDLPPHIFLVGAELDHLSHEAWRMANKLASRPVPAFTELAGRANLAADGEDLILDDEKFAFQHISDNGEQTVGWLLVPDETHGFDHLSTAFYQSEGALQTAERKTVAYQRFVSQWLHEIAWKL</sequence>
<protein>
    <submittedName>
        <fullName evidence="3">Putative alpha beta hydrolase fold protein</fullName>
    </submittedName>
</protein>
<reference evidence="3" key="1">
    <citation type="submission" date="2016-03" db="EMBL/GenBank/DDBJ databases">
        <title>Draft genome sequence of Rosellinia necatrix.</title>
        <authorList>
            <person name="Kanematsu S."/>
        </authorList>
    </citation>
    <scope>NUCLEOTIDE SEQUENCE [LARGE SCALE GENOMIC DNA]</scope>
    <source>
        <strain evidence="3">W97</strain>
    </source>
</reference>
<name>A0A1W2TXK7_ROSNE</name>
<accession>A0A1W2TXK7</accession>
<dbReference type="EMBL" id="DF977474">
    <property type="protein sequence ID" value="GAP93458.1"/>
    <property type="molecule type" value="Genomic_DNA"/>
</dbReference>